<dbReference type="SUPFAM" id="SSF51735">
    <property type="entry name" value="NAD(P)-binding Rossmann-fold domains"/>
    <property type="match status" value="1"/>
</dbReference>
<dbReference type="AlphaFoldDB" id="A0A967BBT1"/>
<dbReference type="Proteomes" id="UP000639775">
    <property type="component" value="Unassembled WGS sequence"/>
</dbReference>
<evidence type="ECO:0008006" key="3">
    <source>
        <dbReference type="Google" id="ProtNLM"/>
    </source>
</evidence>
<dbReference type="Gene3D" id="3.40.50.720">
    <property type="entry name" value="NAD(P)-binding Rossmann-like Domain"/>
    <property type="match status" value="1"/>
</dbReference>
<sequence>MAWALARAGVRFILAGVDEGLLRQTVKAAPDHLDHLVLDVLRPRSCRVLGAEWRDEPLDMLIHLQAVSSPGRPGAVIAAIPALTRSLVAGLRAARFARVIVVCVVPPAQAPAEAWAYDRAMQHLPQALQQELGLQAQGAVNAVRVTNASGLETDRGQADLAQTVLWLCQPHGQTVSGAVLPVDLPCD</sequence>
<protein>
    <recommendedName>
        <fullName evidence="3">Short chain dehydrogenase</fullName>
    </recommendedName>
</protein>
<reference evidence="1" key="1">
    <citation type="submission" date="2020-03" db="EMBL/GenBank/DDBJ databases">
        <title>Roseovarius gahaiensis sp. nov., isolated from Gahai Saline Lake, China.</title>
        <authorList>
            <person name="Sun X."/>
        </authorList>
    </citation>
    <scope>NUCLEOTIDE SEQUENCE</scope>
    <source>
        <strain evidence="1">GH877</strain>
    </source>
</reference>
<evidence type="ECO:0000313" key="1">
    <source>
        <dbReference type="EMBL" id="NHQ73031.1"/>
    </source>
</evidence>
<keyword evidence="2" id="KW-1185">Reference proteome</keyword>
<proteinExistence type="predicted"/>
<organism evidence="1 2">
    <name type="scientific">Roseovarius gahaiensis</name>
    <dbReference type="NCBI Taxonomy" id="2716691"/>
    <lineage>
        <taxon>Bacteria</taxon>
        <taxon>Pseudomonadati</taxon>
        <taxon>Pseudomonadota</taxon>
        <taxon>Alphaproteobacteria</taxon>
        <taxon>Rhodobacterales</taxon>
        <taxon>Roseobacteraceae</taxon>
        <taxon>Roseovarius</taxon>
    </lineage>
</organism>
<evidence type="ECO:0000313" key="2">
    <source>
        <dbReference type="Proteomes" id="UP000639775"/>
    </source>
</evidence>
<comment type="caution">
    <text evidence="1">The sequence shown here is derived from an EMBL/GenBank/DDBJ whole genome shotgun (WGS) entry which is preliminary data.</text>
</comment>
<dbReference type="InterPro" id="IPR036291">
    <property type="entry name" value="NAD(P)-bd_dom_sf"/>
</dbReference>
<gene>
    <name evidence="1" type="ORF">HAT86_00935</name>
</gene>
<dbReference type="RefSeq" id="WP_167192713.1">
    <property type="nucleotide sequence ID" value="NZ_JAAORB010000001.1"/>
</dbReference>
<dbReference type="EMBL" id="JAAORB010000001">
    <property type="protein sequence ID" value="NHQ73031.1"/>
    <property type="molecule type" value="Genomic_DNA"/>
</dbReference>
<accession>A0A967BBT1</accession>
<name>A0A967BBT1_9RHOB</name>